<dbReference type="GeneID" id="24920545"/>
<organism evidence="7">
    <name type="scientific">Blastocystis hominis</name>
    <dbReference type="NCBI Taxonomy" id="12968"/>
    <lineage>
        <taxon>Eukaryota</taxon>
        <taxon>Sar</taxon>
        <taxon>Stramenopiles</taxon>
        <taxon>Bigyra</taxon>
        <taxon>Opalozoa</taxon>
        <taxon>Opalinata</taxon>
        <taxon>Blastocystidae</taxon>
        <taxon>Blastocystis</taxon>
    </lineage>
</organism>
<evidence type="ECO:0000256" key="6">
    <source>
        <dbReference type="ARBA" id="ARBA00048493"/>
    </source>
</evidence>
<keyword evidence="5" id="KW-0548">Nucleotidyltransferase</keyword>
<reference evidence="7" key="1">
    <citation type="submission" date="2010-02" db="EMBL/GenBank/DDBJ databases">
        <title>Sequencing and annotation of the Blastocystis hominis genome.</title>
        <authorList>
            <person name="Wincker P."/>
        </authorList>
    </citation>
    <scope>NUCLEOTIDE SEQUENCE</scope>
    <source>
        <strain evidence="7">Singapore isolate B</strain>
    </source>
</reference>
<comment type="pathway">
    <text evidence="1">Nucleotide-sugar biosynthesis; UDP-N-acetyl-alpha-D-glucosamine biosynthesis; UDP-N-acetyl-alpha-D-glucosamine from N-acetyl-alpha-D-glucosamine 1-phosphate: step 1/1.</text>
</comment>
<dbReference type="OrthoDB" id="532420at2759"/>
<protein>
    <recommendedName>
        <fullName evidence="3">UDP-N-acetylglucosamine diphosphorylase</fullName>
        <ecNumber evidence="3">2.7.7.23</ecNumber>
    </recommendedName>
</protein>
<dbReference type="InParanoid" id="D8M606"/>
<comment type="similarity">
    <text evidence="2">Belongs to the UDPGP type 1 family.</text>
</comment>
<name>D8M606_BLAHO</name>
<keyword evidence="8" id="KW-1185">Reference proteome</keyword>
<proteinExistence type="inferred from homology"/>
<dbReference type="GO" id="GO:0003977">
    <property type="term" value="F:UDP-N-acetylglucosamine diphosphorylase activity"/>
    <property type="evidence" value="ECO:0007669"/>
    <property type="project" value="UniProtKB-EC"/>
</dbReference>
<evidence type="ECO:0000256" key="1">
    <source>
        <dbReference type="ARBA" id="ARBA00005208"/>
    </source>
</evidence>
<evidence type="ECO:0000256" key="4">
    <source>
        <dbReference type="ARBA" id="ARBA00022679"/>
    </source>
</evidence>
<dbReference type="EMBL" id="FN668661">
    <property type="protein sequence ID" value="CBK23605.2"/>
    <property type="molecule type" value="Genomic_DNA"/>
</dbReference>
<evidence type="ECO:0000256" key="3">
    <source>
        <dbReference type="ARBA" id="ARBA00012457"/>
    </source>
</evidence>
<evidence type="ECO:0000256" key="5">
    <source>
        <dbReference type="ARBA" id="ARBA00022695"/>
    </source>
</evidence>
<evidence type="ECO:0000313" key="8">
    <source>
        <dbReference type="Proteomes" id="UP000008312"/>
    </source>
</evidence>
<gene>
    <name evidence="7" type="ORF">GSBLH_T00003444001</name>
</gene>
<evidence type="ECO:0000256" key="2">
    <source>
        <dbReference type="ARBA" id="ARBA00010401"/>
    </source>
</evidence>
<dbReference type="InterPro" id="IPR039741">
    <property type="entry name" value="UDP-sugar_pyrophosphorylase"/>
</dbReference>
<dbReference type="GO" id="GO:0006048">
    <property type="term" value="P:UDP-N-acetylglucosamine biosynthetic process"/>
    <property type="evidence" value="ECO:0007669"/>
    <property type="project" value="TreeGrafter"/>
</dbReference>
<dbReference type="Pfam" id="PF01704">
    <property type="entry name" value="UDPGP"/>
    <property type="match status" value="1"/>
</dbReference>
<comment type="catalytic activity">
    <reaction evidence="6">
        <text>N-acetyl-alpha-D-glucosamine 1-phosphate + UTP + H(+) = UDP-N-acetyl-alpha-D-glucosamine + diphosphate</text>
        <dbReference type="Rhea" id="RHEA:13509"/>
        <dbReference type="ChEBI" id="CHEBI:15378"/>
        <dbReference type="ChEBI" id="CHEBI:33019"/>
        <dbReference type="ChEBI" id="CHEBI:46398"/>
        <dbReference type="ChEBI" id="CHEBI:57705"/>
        <dbReference type="ChEBI" id="CHEBI:57776"/>
        <dbReference type="EC" id="2.7.7.23"/>
    </reaction>
</comment>
<dbReference type="SUPFAM" id="SSF53448">
    <property type="entry name" value="Nucleotide-diphospho-sugar transferases"/>
    <property type="match status" value="1"/>
</dbReference>
<evidence type="ECO:0000313" key="7">
    <source>
        <dbReference type="EMBL" id="CBK23605.2"/>
    </source>
</evidence>
<dbReference type="Proteomes" id="UP000008312">
    <property type="component" value="Unassembled WGS sequence"/>
</dbReference>
<dbReference type="RefSeq" id="XP_012897653.1">
    <property type="nucleotide sequence ID" value="XM_013042199.1"/>
</dbReference>
<dbReference type="AlphaFoldDB" id="D8M606"/>
<sequence>MKLPLTLNTKLVVMESIRSKIPKDVLDEIYRADQTHVLSFFEEDDYTEEDIASLVRQCRSFDLIRSRNLYSKSISQSGKLNSLYEKISEYPENYIYSEDVDPEDREKYKTAGCKLIADGKVALVLLSGGQSTHFNPTVPKGDCDFGFPSHKTLFERIFLSVRKIQNIVEQRFHIQVNIPIYIMTSEFNNDSISALLKKHNYYNLSESQFVLFSQGSLPCVDQEGLFIMQKKNQIALSPDGSGGFYFAMHRHHLPSQWKEKGIEYIHVFGVDNAMELVDGWIESF</sequence>
<dbReference type="Gene3D" id="3.90.550.10">
    <property type="entry name" value="Spore Coat Polysaccharide Biosynthesis Protein SpsA, Chain A"/>
    <property type="match status" value="1"/>
</dbReference>
<dbReference type="PANTHER" id="PTHR11952">
    <property type="entry name" value="UDP- GLUCOSE PYROPHOSPHORYLASE"/>
    <property type="match status" value="1"/>
</dbReference>
<dbReference type="InterPro" id="IPR002618">
    <property type="entry name" value="UDPGP_fam"/>
</dbReference>
<accession>D8M606</accession>
<dbReference type="EC" id="2.7.7.23" evidence="3"/>
<dbReference type="PANTHER" id="PTHR11952:SF2">
    <property type="entry name" value="LD24639P"/>
    <property type="match status" value="1"/>
</dbReference>
<keyword evidence="4" id="KW-0808">Transferase</keyword>
<dbReference type="InterPro" id="IPR029044">
    <property type="entry name" value="Nucleotide-diphossugar_trans"/>
</dbReference>